<dbReference type="CDD" id="cd04660">
    <property type="entry name" value="nsLTP_like"/>
    <property type="match status" value="1"/>
</dbReference>
<dbReference type="eggNOG" id="ENOG502S7QX">
    <property type="taxonomic scope" value="Eukaryota"/>
</dbReference>
<dbReference type="InterPro" id="IPR039265">
    <property type="entry name" value="DIR1-like"/>
</dbReference>
<dbReference type="SUPFAM" id="SSF47699">
    <property type="entry name" value="Bifunctional inhibitor/lipid-transfer protein/seed storage 2S albumin"/>
    <property type="match status" value="1"/>
</dbReference>
<dbReference type="PANTHER" id="PTHR33122:SF43">
    <property type="entry name" value="BIFUNCTIONAL INHIBITOR_PLANT LIPID TRANSFER PROTEIN_SEED STORAGE HELICAL DOMAIN-CONTAINING PROTEIN"/>
    <property type="match status" value="1"/>
</dbReference>
<dbReference type="PANTHER" id="PTHR33122">
    <property type="entry name" value="LIPID BINDING PROTEIN-RELATED"/>
    <property type="match status" value="1"/>
</dbReference>
<dbReference type="Pfam" id="PF14368">
    <property type="entry name" value="LTP_2"/>
    <property type="match status" value="1"/>
</dbReference>
<dbReference type="InterPro" id="IPR016140">
    <property type="entry name" value="Bifunc_inhib/LTP/seed_store"/>
</dbReference>
<dbReference type="InterPro" id="IPR036312">
    <property type="entry name" value="Bifun_inhib/LTP/seed_sf"/>
</dbReference>
<feature type="domain" description="Bifunctional inhibitor/plant lipid transfer protein/seed storage helical" evidence="2">
    <location>
        <begin position="33"/>
        <end position="103"/>
    </location>
</feature>
<sequence length="106" mass="11033">MGKPASRVLVQRVVAFLFIASSVNGGAMAISICNIESSKMNLCLPAVSGKSPTQPTEQCCAVVSGAKLSCLCSYKNLLPAFGINPKYALALPKKCGLETPPQCRGS</sequence>
<keyword evidence="1" id="KW-0732">Signal</keyword>
<evidence type="ECO:0000313" key="4">
    <source>
        <dbReference type="Proteomes" id="UP000027120"/>
    </source>
</evidence>
<dbReference type="GO" id="GO:0005504">
    <property type="term" value="F:fatty acid binding"/>
    <property type="evidence" value="ECO:0007669"/>
    <property type="project" value="InterPro"/>
</dbReference>
<dbReference type="SMART" id="SM00499">
    <property type="entry name" value="AAI"/>
    <property type="match status" value="1"/>
</dbReference>
<dbReference type="InterPro" id="IPR044741">
    <property type="entry name" value="NsLTP-like"/>
</dbReference>
<dbReference type="Gene3D" id="1.10.110.10">
    <property type="entry name" value="Plant lipid-transfer and hydrophobic proteins"/>
    <property type="match status" value="1"/>
</dbReference>
<proteinExistence type="predicted"/>
<keyword evidence="4" id="KW-1185">Reference proteome</keyword>
<organism evidence="3 4">
    <name type="scientific">Citrus sinensis</name>
    <name type="common">Sweet orange</name>
    <name type="synonym">Citrus aurantium var. sinensis</name>
    <dbReference type="NCBI Taxonomy" id="2711"/>
    <lineage>
        <taxon>Eukaryota</taxon>
        <taxon>Viridiplantae</taxon>
        <taxon>Streptophyta</taxon>
        <taxon>Embryophyta</taxon>
        <taxon>Tracheophyta</taxon>
        <taxon>Spermatophyta</taxon>
        <taxon>Magnoliopsida</taxon>
        <taxon>eudicotyledons</taxon>
        <taxon>Gunneridae</taxon>
        <taxon>Pentapetalae</taxon>
        <taxon>rosids</taxon>
        <taxon>malvids</taxon>
        <taxon>Sapindales</taxon>
        <taxon>Rutaceae</taxon>
        <taxon>Aurantioideae</taxon>
        <taxon>Citrus</taxon>
    </lineage>
</organism>
<dbReference type="AlphaFoldDB" id="A0A067FFH5"/>
<name>A0A067FFH5_CITSI</name>
<dbReference type="SMR" id="A0A067FFH5"/>
<dbReference type="EMBL" id="KK784921">
    <property type="protein sequence ID" value="KDO62172.1"/>
    <property type="molecule type" value="Genomic_DNA"/>
</dbReference>
<feature type="signal peptide" evidence="1">
    <location>
        <begin position="1"/>
        <end position="29"/>
    </location>
</feature>
<feature type="chain" id="PRO_5001637146" description="Bifunctional inhibitor/plant lipid transfer protein/seed storage helical domain-containing protein" evidence="1">
    <location>
        <begin position="30"/>
        <end position="106"/>
    </location>
</feature>
<accession>A0A067FFH5</accession>
<dbReference type="Proteomes" id="UP000027120">
    <property type="component" value="Unassembled WGS sequence"/>
</dbReference>
<protein>
    <recommendedName>
        <fullName evidence="2">Bifunctional inhibitor/plant lipid transfer protein/seed storage helical domain-containing protein</fullName>
    </recommendedName>
</protein>
<evidence type="ECO:0000313" key="3">
    <source>
        <dbReference type="EMBL" id="KDO62172.1"/>
    </source>
</evidence>
<evidence type="ECO:0000256" key="1">
    <source>
        <dbReference type="SAM" id="SignalP"/>
    </source>
</evidence>
<dbReference type="STRING" id="2711.A0A067FFH5"/>
<reference evidence="3 4" key="1">
    <citation type="submission" date="2014-04" db="EMBL/GenBank/DDBJ databases">
        <authorList>
            <consortium name="International Citrus Genome Consortium"/>
            <person name="Gmitter F."/>
            <person name="Chen C."/>
            <person name="Farmerie W."/>
            <person name="Harkins T."/>
            <person name="Desany B."/>
            <person name="Mohiuddin M."/>
            <person name="Kodira C."/>
            <person name="Borodovsky M."/>
            <person name="Lomsadze A."/>
            <person name="Burns P."/>
            <person name="Jenkins J."/>
            <person name="Prochnik S."/>
            <person name="Shu S."/>
            <person name="Chapman J."/>
            <person name="Pitluck S."/>
            <person name="Schmutz J."/>
            <person name="Rokhsar D."/>
        </authorList>
    </citation>
    <scope>NUCLEOTIDE SEQUENCE</scope>
</reference>
<dbReference type="PaxDb" id="2711-XP_006474969.1"/>
<gene>
    <name evidence="3" type="ORF">CISIN_1g039924mg</name>
</gene>
<dbReference type="GO" id="GO:0009627">
    <property type="term" value="P:systemic acquired resistance"/>
    <property type="evidence" value="ECO:0007669"/>
    <property type="project" value="InterPro"/>
</dbReference>
<evidence type="ECO:0000259" key="2">
    <source>
        <dbReference type="SMART" id="SM00499"/>
    </source>
</evidence>